<evidence type="ECO:0000259" key="14">
    <source>
        <dbReference type="Pfam" id="PF14821"/>
    </source>
</evidence>
<feature type="domain" description="Tryptophan synthase beta chain-like PALP" evidence="13">
    <location>
        <begin position="96"/>
        <end position="363"/>
    </location>
</feature>
<feature type="domain" description="Threonine synthase N-terminal" evidence="14">
    <location>
        <begin position="2"/>
        <end position="75"/>
    </location>
</feature>
<dbReference type="Pfam" id="PF00291">
    <property type="entry name" value="PALP"/>
    <property type="match status" value="1"/>
</dbReference>
<feature type="modified residue" description="N6-(pyridoxal phosphate)lysine" evidence="12">
    <location>
        <position position="106"/>
    </location>
</feature>
<dbReference type="PROSITE" id="PS00165">
    <property type="entry name" value="DEHYDRATASE_SER_THR"/>
    <property type="match status" value="1"/>
</dbReference>
<dbReference type="InterPro" id="IPR051166">
    <property type="entry name" value="Threonine_Synthase"/>
</dbReference>
<comment type="similarity">
    <text evidence="3">Belongs to the threonine synthase family.</text>
</comment>
<dbReference type="PANTHER" id="PTHR42690">
    <property type="entry name" value="THREONINE SYNTHASE FAMILY MEMBER"/>
    <property type="match status" value="1"/>
</dbReference>
<evidence type="ECO:0000256" key="5">
    <source>
        <dbReference type="ARBA" id="ARBA00018679"/>
    </source>
</evidence>
<dbReference type="EMBL" id="CP049869">
    <property type="protein sequence ID" value="QIK78312.1"/>
    <property type="molecule type" value="Genomic_DNA"/>
</dbReference>
<evidence type="ECO:0000256" key="8">
    <source>
        <dbReference type="ARBA" id="ARBA00022898"/>
    </source>
</evidence>
<dbReference type="InterPro" id="IPR029144">
    <property type="entry name" value="Thr_synth_N"/>
</dbReference>
<dbReference type="InterPro" id="IPR001926">
    <property type="entry name" value="TrpB-like_PALP"/>
</dbReference>
<dbReference type="SUPFAM" id="SSF53686">
    <property type="entry name" value="Tryptophan synthase beta subunit-like PLP-dependent enzymes"/>
    <property type="match status" value="1"/>
</dbReference>
<accession>A0A6G7YNJ5</accession>
<proteinExistence type="inferred from homology"/>
<dbReference type="GO" id="GO:0004795">
    <property type="term" value="F:threonine synthase activity"/>
    <property type="evidence" value="ECO:0007669"/>
    <property type="project" value="UniProtKB-UniRule"/>
</dbReference>
<dbReference type="Pfam" id="PF14821">
    <property type="entry name" value="Thr_synth_N"/>
    <property type="match status" value="1"/>
</dbReference>
<dbReference type="InterPro" id="IPR004450">
    <property type="entry name" value="Thr_synthase-like"/>
</dbReference>
<comment type="catalytic activity">
    <reaction evidence="10">
        <text>O-phospho-L-homoserine + H2O = L-threonine + phosphate</text>
        <dbReference type="Rhea" id="RHEA:10840"/>
        <dbReference type="ChEBI" id="CHEBI:15377"/>
        <dbReference type="ChEBI" id="CHEBI:43474"/>
        <dbReference type="ChEBI" id="CHEBI:57590"/>
        <dbReference type="ChEBI" id="CHEBI:57926"/>
        <dbReference type="EC" id="4.2.3.1"/>
    </reaction>
</comment>
<organism evidence="15 16">
    <name type="scientific">Sphingomonas piscis</name>
    <dbReference type="NCBI Taxonomy" id="2714943"/>
    <lineage>
        <taxon>Bacteria</taxon>
        <taxon>Pseudomonadati</taxon>
        <taxon>Pseudomonadota</taxon>
        <taxon>Alphaproteobacteria</taxon>
        <taxon>Sphingomonadales</taxon>
        <taxon>Sphingomonadaceae</taxon>
        <taxon>Sphingomonas</taxon>
    </lineage>
</organism>
<gene>
    <name evidence="15" type="primary">thrC</name>
    <name evidence="15" type="ORF">G7077_04755</name>
</gene>
<dbReference type="KEGG" id="spii:G7077_04755"/>
<sequence length="434" mass="46001">MKFQSTRGEHQGIELADAIRLGAAPDGGLFLPEGIPFVGEIDGADDTPAFAEAMLQPFFAGSSLEGELASACRRAFAQPLPIAPVDNARPTLRSLELFHGPTGAFKDFGAQFLFSLLDTIGQRSAPLTVLAATSGDTGAAVGCAAEGRLGASAVILFPEGRVSAYQAKQISCWTAPVQALEVEGDFDDCQRLVKAAFQDRALSERHNLTSANSINIGRLMPQMAYIAAAATRTYRETGEKPGFIIPTGNLGHGFAALYARAMGLPIGPVILVTNANPALSEWHKSGTYTPRTSLATIANAMDVGAPSNFERLQSLSDQLGTFGVELVDDDAIKARIVADYRTSGYLWCPHSATAAEAFARLPEAEQKARPWLACATAHPYKFADVVEPLVGVSVTPTPALAAIDHRSSRAVPMRASLDELARFLGTNDIQEDAA</sequence>
<evidence type="ECO:0000256" key="4">
    <source>
        <dbReference type="ARBA" id="ARBA00013028"/>
    </source>
</evidence>
<dbReference type="AlphaFoldDB" id="A0A6G7YNJ5"/>
<evidence type="ECO:0000313" key="15">
    <source>
        <dbReference type="EMBL" id="QIK78312.1"/>
    </source>
</evidence>
<evidence type="ECO:0000256" key="3">
    <source>
        <dbReference type="ARBA" id="ARBA00005517"/>
    </source>
</evidence>
<dbReference type="NCBIfam" id="TIGR00260">
    <property type="entry name" value="thrC"/>
    <property type="match status" value="1"/>
</dbReference>
<dbReference type="GO" id="GO:0030170">
    <property type="term" value="F:pyridoxal phosphate binding"/>
    <property type="evidence" value="ECO:0007669"/>
    <property type="project" value="InterPro"/>
</dbReference>
<dbReference type="InterPro" id="IPR037158">
    <property type="entry name" value="Thr_synth_N_sf"/>
</dbReference>
<keyword evidence="8 12" id="KW-0663">Pyridoxal phosphate</keyword>
<dbReference type="InterPro" id="IPR036052">
    <property type="entry name" value="TrpB-like_PALP_sf"/>
</dbReference>
<dbReference type="GO" id="GO:0009088">
    <property type="term" value="P:threonine biosynthetic process"/>
    <property type="evidence" value="ECO:0007669"/>
    <property type="project" value="UniProtKB-UniRule"/>
</dbReference>
<dbReference type="EC" id="4.2.3.1" evidence="4 11"/>
<keyword evidence="9 15" id="KW-0456">Lyase</keyword>
<protein>
    <recommendedName>
        <fullName evidence="5 11">Threonine synthase</fullName>
        <ecNumber evidence="4 11">4.2.3.1</ecNumber>
    </recommendedName>
</protein>
<dbReference type="InterPro" id="IPR000634">
    <property type="entry name" value="Ser/Thr_deHydtase_PyrdxlP-BS"/>
</dbReference>
<evidence type="ECO:0000313" key="16">
    <source>
        <dbReference type="Proteomes" id="UP000503222"/>
    </source>
</evidence>
<keyword evidence="7" id="KW-0791">Threonine biosynthesis</keyword>
<evidence type="ECO:0000256" key="10">
    <source>
        <dbReference type="ARBA" id="ARBA00049144"/>
    </source>
</evidence>
<dbReference type="PANTHER" id="PTHR42690:SF1">
    <property type="entry name" value="THREONINE SYNTHASE-LIKE 2"/>
    <property type="match status" value="1"/>
</dbReference>
<evidence type="ECO:0000256" key="9">
    <source>
        <dbReference type="ARBA" id="ARBA00023239"/>
    </source>
</evidence>
<reference evidence="15 16" key="1">
    <citation type="submission" date="2020-03" db="EMBL/GenBank/DDBJ databases">
        <title>Sphingomonas sp. nov., isolated from fish.</title>
        <authorList>
            <person name="Hyun D.-W."/>
            <person name="Bae J.-W."/>
        </authorList>
    </citation>
    <scope>NUCLEOTIDE SEQUENCE [LARGE SCALE GENOMIC DNA]</scope>
    <source>
        <strain evidence="15 16">HDW15B</strain>
    </source>
</reference>
<dbReference type="RefSeq" id="WP_166410705.1">
    <property type="nucleotide sequence ID" value="NZ_CP049869.1"/>
</dbReference>
<evidence type="ECO:0000256" key="7">
    <source>
        <dbReference type="ARBA" id="ARBA00022697"/>
    </source>
</evidence>
<dbReference type="Gene3D" id="3.40.50.1100">
    <property type="match status" value="2"/>
</dbReference>
<evidence type="ECO:0000256" key="11">
    <source>
        <dbReference type="NCBIfam" id="TIGR00260"/>
    </source>
</evidence>
<evidence type="ECO:0000256" key="1">
    <source>
        <dbReference type="ARBA" id="ARBA00001933"/>
    </source>
</evidence>
<keyword evidence="16" id="KW-1185">Reference proteome</keyword>
<comment type="cofactor">
    <cofactor evidence="1 12">
        <name>pyridoxal 5'-phosphate</name>
        <dbReference type="ChEBI" id="CHEBI:597326"/>
    </cofactor>
</comment>
<dbReference type="UniPathway" id="UPA00050">
    <property type="reaction ID" value="UER00065"/>
</dbReference>
<evidence type="ECO:0000256" key="6">
    <source>
        <dbReference type="ARBA" id="ARBA00022605"/>
    </source>
</evidence>
<comment type="pathway">
    <text evidence="2">Amino-acid biosynthesis; L-threonine biosynthesis; L-threonine from L-aspartate: step 5/5.</text>
</comment>
<name>A0A6G7YNJ5_9SPHN</name>
<dbReference type="Gene3D" id="3.90.1380.10">
    <property type="entry name" value="Threonine synthase, N-terminal domain"/>
    <property type="match status" value="1"/>
</dbReference>
<evidence type="ECO:0000259" key="13">
    <source>
        <dbReference type="Pfam" id="PF00291"/>
    </source>
</evidence>
<dbReference type="Proteomes" id="UP000503222">
    <property type="component" value="Chromosome"/>
</dbReference>
<keyword evidence="6" id="KW-0028">Amino-acid biosynthesis</keyword>
<evidence type="ECO:0000256" key="12">
    <source>
        <dbReference type="PIRSR" id="PIRSR604450-51"/>
    </source>
</evidence>
<evidence type="ECO:0000256" key="2">
    <source>
        <dbReference type="ARBA" id="ARBA00004979"/>
    </source>
</evidence>